<name>A0A8S5PNC9_9CAUD</name>
<accession>A0A8S5PNC9</accession>
<proteinExistence type="predicted"/>
<sequence>MEMSNGYALYELLHWCVYFELGCERLNRDCNVGDAPWLNAGGVVAKIGTLSLLTARPTFLKR</sequence>
<organism evidence="1">
    <name type="scientific">Siphoviridae sp. ctbLB3</name>
    <dbReference type="NCBI Taxonomy" id="2825565"/>
    <lineage>
        <taxon>Viruses</taxon>
        <taxon>Duplodnaviria</taxon>
        <taxon>Heunggongvirae</taxon>
        <taxon>Uroviricota</taxon>
        <taxon>Caudoviricetes</taxon>
    </lineage>
</organism>
<evidence type="ECO:0000313" key="1">
    <source>
        <dbReference type="EMBL" id="DAE07995.1"/>
    </source>
</evidence>
<dbReference type="EMBL" id="BK015460">
    <property type="protein sequence ID" value="DAE07995.1"/>
    <property type="molecule type" value="Genomic_DNA"/>
</dbReference>
<reference evidence="1" key="1">
    <citation type="journal article" date="2021" name="Proc. Natl. Acad. Sci. U.S.A.">
        <title>A Catalog of Tens of Thousands of Viruses from Human Metagenomes Reveals Hidden Associations with Chronic Diseases.</title>
        <authorList>
            <person name="Tisza M.J."/>
            <person name="Buck C.B."/>
        </authorList>
    </citation>
    <scope>NUCLEOTIDE SEQUENCE</scope>
    <source>
        <strain evidence="1">CtbLB3</strain>
    </source>
</reference>
<protein>
    <submittedName>
        <fullName evidence="1">Uncharacterized protein</fullName>
    </submittedName>
</protein>